<reference evidence="2" key="1">
    <citation type="journal article" date="2022" name="Mol. Ecol. Resour.">
        <title>The genomes of chicory, endive, great burdock and yacon provide insights into Asteraceae palaeo-polyploidization history and plant inulin production.</title>
        <authorList>
            <person name="Fan W."/>
            <person name="Wang S."/>
            <person name="Wang H."/>
            <person name="Wang A."/>
            <person name="Jiang F."/>
            <person name="Liu H."/>
            <person name="Zhao H."/>
            <person name="Xu D."/>
            <person name="Zhang Y."/>
        </authorList>
    </citation>
    <scope>NUCLEOTIDE SEQUENCE [LARGE SCALE GENOMIC DNA]</scope>
    <source>
        <strain evidence="2">cv. Niubang</strain>
    </source>
</reference>
<dbReference type="Proteomes" id="UP001055879">
    <property type="component" value="Linkage Group LG07"/>
</dbReference>
<dbReference type="EMBL" id="CM042053">
    <property type="protein sequence ID" value="KAI3715884.1"/>
    <property type="molecule type" value="Genomic_DNA"/>
</dbReference>
<keyword evidence="2" id="KW-1185">Reference proteome</keyword>
<organism evidence="1 2">
    <name type="scientific">Arctium lappa</name>
    <name type="common">Greater burdock</name>
    <name type="synonym">Lappa major</name>
    <dbReference type="NCBI Taxonomy" id="4217"/>
    <lineage>
        <taxon>Eukaryota</taxon>
        <taxon>Viridiplantae</taxon>
        <taxon>Streptophyta</taxon>
        <taxon>Embryophyta</taxon>
        <taxon>Tracheophyta</taxon>
        <taxon>Spermatophyta</taxon>
        <taxon>Magnoliopsida</taxon>
        <taxon>eudicotyledons</taxon>
        <taxon>Gunneridae</taxon>
        <taxon>Pentapetalae</taxon>
        <taxon>asterids</taxon>
        <taxon>campanulids</taxon>
        <taxon>Asterales</taxon>
        <taxon>Asteraceae</taxon>
        <taxon>Carduoideae</taxon>
        <taxon>Cardueae</taxon>
        <taxon>Arctiinae</taxon>
        <taxon>Arctium</taxon>
    </lineage>
</organism>
<proteinExistence type="predicted"/>
<evidence type="ECO:0000313" key="1">
    <source>
        <dbReference type="EMBL" id="KAI3715884.1"/>
    </source>
</evidence>
<accession>A0ACB9B1Y2</accession>
<reference evidence="1 2" key="2">
    <citation type="journal article" date="2022" name="Mol. Ecol. Resour.">
        <title>The genomes of chicory, endive, great burdock and yacon provide insights into Asteraceae paleo-polyploidization history and plant inulin production.</title>
        <authorList>
            <person name="Fan W."/>
            <person name="Wang S."/>
            <person name="Wang H."/>
            <person name="Wang A."/>
            <person name="Jiang F."/>
            <person name="Liu H."/>
            <person name="Zhao H."/>
            <person name="Xu D."/>
            <person name="Zhang Y."/>
        </authorList>
    </citation>
    <scope>NUCLEOTIDE SEQUENCE [LARGE SCALE GENOMIC DNA]</scope>
    <source>
        <strain evidence="2">cv. Niubang</strain>
    </source>
</reference>
<gene>
    <name evidence="1" type="ORF">L6452_22873</name>
</gene>
<evidence type="ECO:0000313" key="2">
    <source>
        <dbReference type="Proteomes" id="UP001055879"/>
    </source>
</evidence>
<protein>
    <submittedName>
        <fullName evidence="1">Uncharacterized protein</fullName>
    </submittedName>
</protein>
<comment type="caution">
    <text evidence="1">The sequence shown here is derived from an EMBL/GenBank/DDBJ whole genome shotgun (WGS) entry which is preliminary data.</text>
</comment>
<sequence length="150" mass="16366">MGGFSISVWKRLSFVTRKSQKTSALQQNFKANPLRIENQSLIVLSNSLTYCFTLPLAMELIVLDISVAVGVGGRGSSGHAQVGKGRRGRRGKDKIVILSFIVGIGGLGKILVTWNTLEVAKEWISCGASTVVWFMDLDIDNIGFISHKEI</sequence>
<name>A0ACB9B1Y2_ARCLA</name>